<comment type="caution">
    <text evidence="1">The sequence shown here is derived from an EMBL/GenBank/DDBJ whole genome shotgun (WGS) entry which is preliminary data.</text>
</comment>
<dbReference type="AlphaFoldDB" id="A0AAV4Y4V1"/>
<evidence type="ECO:0000313" key="2">
    <source>
        <dbReference type="Proteomes" id="UP001054945"/>
    </source>
</evidence>
<gene>
    <name evidence="1" type="ORF">CEXT_143791</name>
</gene>
<feature type="non-terminal residue" evidence="1">
    <location>
        <position position="107"/>
    </location>
</feature>
<organism evidence="1 2">
    <name type="scientific">Caerostris extrusa</name>
    <name type="common">Bark spider</name>
    <name type="synonym">Caerostris bankana</name>
    <dbReference type="NCBI Taxonomy" id="172846"/>
    <lineage>
        <taxon>Eukaryota</taxon>
        <taxon>Metazoa</taxon>
        <taxon>Ecdysozoa</taxon>
        <taxon>Arthropoda</taxon>
        <taxon>Chelicerata</taxon>
        <taxon>Arachnida</taxon>
        <taxon>Araneae</taxon>
        <taxon>Araneomorphae</taxon>
        <taxon>Entelegynae</taxon>
        <taxon>Araneoidea</taxon>
        <taxon>Araneidae</taxon>
        <taxon>Caerostris</taxon>
    </lineage>
</organism>
<accession>A0AAV4Y4V1</accession>
<sequence length="107" mass="12354">MDFLFFNFFHFTEFQEHNNESGDSIKKWRTVNTIPIYFPGASPPPALELGVTENEICSFRLIEQFADMLESGLAYLQGDRVRIFKCNTGKVQRNRKSRTQALPISGF</sequence>
<reference evidence="1 2" key="1">
    <citation type="submission" date="2021-06" db="EMBL/GenBank/DDBJ databases">
        <title>Caerostris extrusa draft genome.</title>
        <authorList>
            <person name="Kono N."/>
            <person name="Arakawa K."/>
        </authorList>
    </citation>
    <scope>NUCLEOTIDE SEQUENCE [LARGE SCALE GENOMIC DNA]</scope>
</reference>
<keyword evidence="2" id="KW-1185">Reference proteome</keyword>
<dbReference type="Proteomes" id="UP001054945">
    <property type="component" value="Unassembled WGS sequence"/>
</dbReference>
<evidence type="ECO:0000313" key="1">
    <source>
        <dbReference type="EMBL" id="GIZ01225.1"/>
    </source>
</evidence>
<dbReference type="EMBL" id="BPLR01001267">
    <property type="protein sequence ID" value="GIZ01225.1"/>
    <property type="molecule type" value="Genomic_DNA"/>
</dbReference>
<name>A0AAV4Y4V1_CAEEX</name>
<proteinExistence type="predicted"/>
<protein>
    <submittedName>
        <fullName evidence="1">Uncharacterized protein</fullName>
    </submittedName>
</protein>